<evidence type="ECO:0000256" key="1">
    <source>
        <dbReference type="SAM" id="MobiDB-lite"/>
    </source>
</evidence>
<dbReference type="Gene3D" id="3.40.50.300">
    <property type="entry name" value="P-loop containing nucleotide triphosphate hydrolases"/>
    <property type="match status" value="1"/>
</dbReference>
<dbReference type="InterPro" id="IPR027417">
    <property type="entry name" value="P-loop_NTPase"/>
</dbReference>
<gene>
    <name evidence="2" type="ORF">CRE_03325</name>
</gene>
<dbReference type="STRING" id="31234.E3MYL6"/>
<reference evidence="2" key="1">
    <citation type="submission" date="2007-07" db="EMBL/GenBank/DDBJ databases">
        <title>PCAP assembly of the Caenorhabditis remanei genome.</title>
        <authorList>
            <consortium name="The Caenorhabditis remanei Sequencing Consortium"/>
            <person name="Wilson R.K."/>
        </authorList>
    </citation>
    <scope>NUCLEOTIDE SEQUENCE [LARGE SCALE GENOMIC DNA]</scope>
    <source>
        <strain evidence="2">PB4641</strain>
    </source>
</reference>
<dbReference type="HOGENOM" id="CLU_306140_0_0_1"/>
<evidence type="ECO:0000313" key="3">
    <source>
        <dbReference type="Proteomes" id="UP000008281"/>
    </source>
</evidence>
<keyword evidence="3" id="KW-1185">Reference proteome</keyword>
<dbReference type="EMBL" id="DS268497">
    <property type="protein sequence ID" value="EFP12139.1"/>
    <property type="molecule type" value="Genomic_DNA"/>
</dbReference>
<feature type="compositionally biased region" description="Polar residues" evidence="1">
    <location>
        <begin position="1"/>
        <end position="16"/>
    </location>
</feature>
<proteinExistence type="predicted"/>
<sequence>MTTGHTDLQTQPSVTMADNDEQYDEDRVIADFLEQSVEEDRIESKSLLVYKMGAIGIGGVVNKKLTMKEEIEALSVESKKTPNFFQNKKIYLDRHSLPTVPTDPQFSGALEHVTKYSAEQAHRFLAMAEVWKQREELRTPTLPQYPVEPIDDLMVDTVAGHYGLYQITRQSNVYHTATAFHKSLGRIIGRMRIESGSTILGPDGSCYLTPLRQLLLGDTIAVKEVTFVDGKACATKFCLFKRTVIENQKIHIGLNRKPVIFGTGKVGIVAEDPSLTSGTTHRADIFYPVDWKGRPNSHRNPCLSMTQPIVLNNSTDLSRKETGCHLDKNCKYTPDVLEYLVALGSSAITAARRGVWDTLHHLCTFREEDGFLKFTLRSTSSLWPPGTRIAIVGAGQAEIISTFNRLCDKNRVTWIPITAKPLGNFNFENLNDPNGKWVYQIVQRAPPILPLGFFEKMENGSNEKRIIKAFYGGLSIGVDGKDQERSGFLGRGKIVAVKFPECLQITPSDSLATYPITLDIHQSTYVSRLATGSFQYPITVGNFPILSGKTTTVAIAALEAAKTHPGTQHIIFVPDDFGAQSLVSRMESIQAKSNVRVRAVRLIDSNDPDEKTHLDYPILLKKFVQEVKDGKHNLEKIIVEKAKEYKEGDIIDDIFWLCNYFEQVRPQIIISKFQTIFSNATLFQFLDKVATIQLDNADQIPQIDLVQTCIQFPSAKYGLIGDAVKDRPSFDCMSLPQTNLAIGWLIQKSVTQKMLPIVTSNNIYGGSINPKIVALIGNLYYKDRELHYEMSQAGTVNYLENRPDIWTNPYVLFPVKILNHGFEHSEREARQLELLEKLVKKLADPPGDHPRVPMEHIGMVCFFYRHAVMLHKAFQDSGVTYGQPEVFHGIQKEILIIWGGFSSFKDTGLTMNESTFMLTRGKQAVFILGSTEEMSNMKADRNRVNWDTLVQMVKENEGVLSAEEFIEG</sequence>
<feature type="region of interest" description="Disordered" evidence="1">
    <location>
        <begin position="1"/>
        <end position="21"/>
    </location>
</feature>
<dbReference type="InParanoid" id="E3MYL6"/>
<name>E3MYL6_CAERE</name>
<dbReference type="Proteomes" id="UP000008281">
    <property type="component" value="Unassembled WGS sequence"/>
</dbReference>
<accession>E3MYL6</accession>
<protein>
    <recommendedName>
        <fullName evidence="4">DNA2/NAM7 helicase-like C-terminal domain-containing protein</fullName>
    </recommendedName>
</protein>
<evidence type="ECO:0000313" key="2">
    <source>
        <dbReference type="EMBL" id="EFP12139.1"/>
    </source>
</evidence>
<dbReference type="eggNOG" id="KOG1801">
    <property type="taxonomic scope" value="Eukaryota"/>
</dbReference>
<evidence type="ECO:0008006" key="4">
    <source>
        <dbReference type="Google" id="ProtNLM"/>
    </source>
</evidence>
<dbReference type="AlphaFoldDB" id="E3MYL6"/>
<organism evidence="3">
    <name type="scientific">Caenorhabditis remanei</name>
    <name type="common">Caenorhabditis vulgaris</name>
    <dbReference type="NCBI Taxonomy" id="31234"/>
    <lineage>
        <taxon>Eukaryota</taxon>
        <taxon>Metazoa</taxon>
        <taxon>Ecdysozoa</taxon>
        <taxon>Nematoda</taxon>
        <taxon>Chromadorea</taxon>
        <taxon>Rhabditida</taxon>
        <taxon>Rhabditina</taxon>
        <taxon>Rhabditomorpha</taxon>
        <taxon>Rhabditoidea</taxon>
        <taxon>Rhabditidae</taxon>
        <taxon>Peloderinae</taxon>
        <taxon>Caenorhabditis</taxon>
    </lineage>
</organism>